<feature type="transmembrane region" description="Helical" evidence="8">
    <location>
        <begin position="27"/>
        <end position="46"/>
    </location>
</feature>
<sequence length="600" mass="65598">MDYTKGNKQRGTFSSVLFFARECKVKMILSIIFALLSVTGGLVPFWGGYQLITLFFNGNAKTEAILFWGVISASGYVLKLLFYGISTSFSHISAYKILESIRLALCDKLMKAPLGEVLSRTSGSLKSIVVDRVETIELPLAHMIPEGISNIFLPLSVFVYMFFIDWRIALASLASVPFGVLVYAVMMRNYSSQYARFMAAEKHVNSSIVEYVEGIQVIKAFNRSSGSYEKFAHAVRDFRDFTLDWFRSTWGLMNLGNSILPTTLLGILPVSVLLYAGGVLAPPQIALSIILSMSIIAPASWFTIAVNDFKSIQYAICDVNTILELPELSERKEKVVVSDYDIALNNVSFAYNEAGGNVLHNVSLSIPKGSFTAIVGPSGGGKSTIARLIARFWDVSSGQITIGGTDIREIPLSQLARQVSFVTQDNFLFNCSLLENIRLGKPSASDEEVFEAARAAQCEEFIGRLENGWQTAAGDAGGKLSGGERQRIAIARAILKNAPIVILDEATAFTDPENEAQLQKSIGELAKGKTLVVIAHRLSTIRNADKIVVVKDGAISRYGTHEKLLKSSRLYADMWSAHIGAKGWAATSEPASQKEAMQNA</sequence>
<dbReference type="Proteomes" id="UP000253034">
    <property type="component" value="Unassembled WGS sequence"/>
</dbReference>
<dbReference type="SUPFAM" id="SSF90123">
    <property type="entry name" value="ABC transporter transmembrane region"/>
    <property type="match status" value="1"/>
</dbReference>
<dbReference type="PROSITE" id="PS50893">
    <property type="entry name" value="ABC_TRANSPORTER_2"/>
    <property type="match status" value="1"/>
</dbReference>
<reference evidence="11 12" key="1">
    <citation type="submission" date="2018-07" db="EMBL/GenBank/DDBJ databases">
        <title>Genomic Encyclopedia of Type Strains, Phase IV (KMG-IV): sequencing the most valuable type-strain genomes for metagenomic binning, comparative biology and taxonomic classification.</title>
        <authorList>
            <person name="Goeker M."/>
        </authorList>
    </citation>
    <scope>NUCLEOTIDE SEQUENCE [LARGE SCALE GENOMIC DNA]</scope>
    <source>
        <strain evidence="11 12">DSM 27016</strain>
    </source>
</reference>
<dbReference type="GO" id="GO:0005886">
    <property type="term" value="C:plasma membrane"/>
    <property type="evidence" value="ECO:0007669"/>
    <property type="project" value="UniProtKB-SubCell"/>
</dbReference>
<dbReference type="InterPro" id="IPR027417">
    <property type="entry name" value="P-loop_NTPase"/>
</dbReference>
<evidence type="ECO:0000313" key="11">
    <source>
        <dbReference type="EMBL" id="RCX20941.1"/>
    </source>
</evidence>
<keyword evidence="7 8" id="KW-0472">Membrane</keyword>
<dbReference type="GO" id="GO:0015421">
    <property type="term" value="F:ABC-type oligopeptide transporter activity"/>
    <property type="evidence" value="ECO:0007669"/>
    <property type="project" value="TreeGrafter"/>
</dbReference>
<dbReference type="PANTHER" id="PTHR43394">
    <property type="entry name" value="ATP-DEPENDENT PERMEASE MDL1, MITOCHONDRIAL"/>
    <property type="match status" value="1"/>
</dbReference>
<evidence type="ECO:0000256" key="7">
    <source>
        <dbReference type="ARBA" id="ARBA00023136"/>
    </source>
</evidence>
<evidence type="ECO:0000256" key="5">
    <source>
        <dbReference type="ARBA" id="ARBA00022840"/>
    </source>
</evidence>
<keyword evidence="12" id="KW-1185">Reference proteome</keyword>
<feature type="transmembrane region" description="Helical" evidence="8">
    <location>
        <begin position="147"/>
        <end position="163"/>
    </location>
</feature>
<dbReference type="SUPFAM" id="SSF52540">
    <property type="entry name" value="P-loop containing nucleoside triphosphate hydrolases"/>
    <property type="match status" value="1"/>
</dbReference>
<feature type="transmembrane region" description="Helical" evidence="8">
    <location>
        <begin position="259"/>
        <end position="279"/>
    </location>
</feature>
<evidence type="ECO:0000256" key="8">
    <source>
        <dbReference type="SAM" id="Phobius"/>
    </source>
</evidence>
<dbReference type="Pfam" id="PF00005">
    <property type="entry name" value="ABC_tran"/>
    <property type="match status" value="1"/>
</dbReference>
<proteinExistence type="predicted"/>
<evidence type="ECO:0000256" key="3">
    <source>
        <dbReference type="ARBA" id="ARBA00022692"/>
    </source>
</evidence>
<dbReference type="FunFam" id="3.40.50.300:FF:000287">
    <property type="entry name" value="Multidrug ABC transporter ATP-binding protein"/>
    <property type="match status" value="1"/>
</dbReference>
<dbReference type="GO" id="GO:0016887">
    <property type="term" value="F:ATP hydrolysis activity"/>
    <property type="evidence" value="ECO:0007669"/>
    <property type="project" value="InterPro"/>
</dbReference>
<organism evidence="11 12">
    <name type="scientific">Anaerobacterium chartisolvens</name>
    <dbReference type="NCBI Taxonomy" id="1297424"/>
    <lineage>
        <taxon>Bacteria</taxon>
        <taxon>Bacillati</taxon>
        <taxon>Bacillota</taxon>
        <taxon>Clostridia</taxon>
        <taxon>Eubacteriales</taxon>
        <taxon>Oscillospiraceae</taxon>
        <taxon>Anaerobacterium</taxon>
    </lineage>
</organism>
<keyword evidence="3 8" id="KW-0812">Transmembrane</keyword>
<dbReference type="SMART" id="SM00382">
    <property type="entry name" value="AAA"/>
    <property type="match status" value="1"/>
</dbReference>
<evidence type="ECO:0000259" key="10">
    <source>
        <dbReference type="PROSITE" id="PS50929"/>
    </source>
</evidence>
<dbReference type="GO" id="GO:0005524">
    <property type="term" value="F:ATP binding"/>
    <property type="evidence" value="ECO:0007669"/>
    <property type="project" value="UniProtKB-KW"/>
</dbReference>
<dbReference type="EMBL" id="QPJT01000001">
    <property type="protein sequence ID" value="RCX20941.1"/>
    <property type="molecule type" value="Genomic_DNA"/>
</dbReference>
<dbReference type="PROSITE" id="PS00211">
    <property type="entry name" value="ABC_TRANSPORTER_1"/>
    <property type="match status" value="1"/>
</dbReference>
<dbReference type="AlphaFoldDB" id="A0A369BHQ6"/>
<dbReference type="InterPro" id="IPR011527">
    <property type="entry name" value="ABC1_TM_dom"/>
</dbReference>
<feature type="transmembrane region" description="Helical" evidence="8">
    <location>
        <begin position="285"/>
        <end position="306"/>
    </location>
</feature>
<keyword evidence="6 8" id="KW-1133">Transmembrane helix</keyword>
<dbReference type="InterPro" id="IPR003593">
    <property type="entry name" value="AAA+_ATPase"/>
</dbReference>
<evidence type="ECO:0000256" key="1">
    <source>
        <dbReference type="ARBA" id="ARBA00004651"/>
    </source>
</evidence>
<evidence type="ECO:0000313" key="12">
    <source>
        <dbReference type="Proteomes" id="UP000253034"/>
    </source>
</evidence>
<evidence type="ECO:0000256" key="2">
    <source>
        <dbReference type="ARBA" id="ARBA00022448"/>
    </source>
</evidence>
<dbReference type="Gene3D" id="3.40.50.300">
    <property type="entry name" value="P-loop containing nucleotide triphosphate hydrolases"/>
    <property type="match status" value="1"/>
</dbReference>
<keyword evidence="5 11" id="KW-0067">ATP-binding</keyword>
<dbReference type="Pfam" id="PF00664">
    <property type="entry name" value="ABC_membrane"/>
    <property type="match status" value="1"/>
</dbReference>
<accession>A0A369BHQ6</accession>
<dbReference type="CDD" id="cd07346">
    <property type="entry name" value="ABC_6TM_exporters"/>
    <property type="match status" value="1"/>
</dbReference>
<gene>
    <name evidence="11" type="ORF">DFR58_101143</name>
</gene>
<name>A0A369BHQ6_9FIRM</name>
<dbReference type="InterPro" id="IPR017871">
    <property type="entry name" value="ABC_transporter-like_CS"/>
</dbReference>
<dbReference type="InterPro" id="IPR039421">
    <property type="entry name" value="Type_1_exporter"/>
</dbReference>
<feature type="domain" description="ABC transporter" evidence="9">
    <location>
        <begin position="342"/>
        <end position="577"/>
    </location>
</feature>
<dbReference type="InterPro" id="IPR036640">
    <property type="entry name" value="ABC1_TM_sf"/>
</dbReference>
<evidence type="ECO:0000256" key="4">
    <source>
        <dbReference type="ARBA" id="ARBA00022741"/>
    </source>
</evidence>
<feature type="domain" description="ABC transmembrane type-1" evidence="10">
    <location>
        <begin position="28"/>
        <end position="311"/>
    </location>
</feature>
<dbReference type="InterPro" id="IPR003439">
    <property type="entry name" value="ABC_transporter-like_ATP-bd"/>
</dbReference>
<keyword evidence="2" id="KW-0813">Transport</keyword>
<dbReference type="PANTHER" id="PTHR43394:SF1">
    <property type="entry name" value="ATP-BINDING CASSETTE SUB-FAMILY B MEMBER 10, MITOCHONDRIAL"/>
    <property type="match status" value="1"/>
</dbReference>
<comment type="subcellular location">
    <subcellularLocation>
        <location evidence="1">Cell membrane</location>
        <topology evidence="1">Multi-pass membrane protein</topology>
    </subcellularLocation>
</comment>
<dbReference type="PROSITE" id="PS50929">
    <property type="entry name" value="ABC_TM1F"/>
    <property type="match status" value="1"/>
</dbReference>
<dbReference type="Gene3D" id="1.20.1560.10">
    <property type="entry name" value="ABC transporter type 1, transmembrane domain"/>
    <property type="match status" value="1"/>
</dbReference>
<evidence type="ECO:0000259" key="9">
    <source>
        <dbReference type="PROSITE" id="PS50893"/>
    </source>
</evidence>
<keyword evidence="4" id="KW-0547">Nucleotide-binding</keyword>
<evidence type="ECO:0000256" key="6">
    <source>
        <dbReference type="ARBA" id="ARBA00022989"/>
    </source>
</evidence>
<feature type="transmembrane region" description="Helical" evidence="8">
    <location>
        <begin position="66"/>
        <end position="86"/>
    </location>
</feature>
<protein>
    <submittedName>
        <fullName evidence="11">ATP-binding cassette subfamily B protein</fullName>
    </submittedName>
</protein>
<comment type="caution">
    <text evidence="11">The sequence shown here is derived from an EMBL/GenBank/DDBJ whole genome shotgun (WGS) entry which is preliminary data.</text>
</comment>
<feature type="transmembrane region" description="Helical" evidence="8">
    <location>
        <begin position="169"/>
        <end position="186"/>
    </location>
</feature>